<dbReference type="PANTHER" id="PTHR23502">
    <property type="entry name" value="MAJOR FACILITATOR SUPERFAMILY"/>
    <property type="match status" value="1"/>
</dbReference>
<dbReference type="SUPFAM" id="SSF103473">
    <property type="entry name" value="MFS general substrate transporter"/>
    <property type="match status" value="1"/>
</dbReference>
<evidence type="ECO:0000256" key="4">
    <source>
        <dbReference type="ARBA" id="ARBA00023136"/>
    </source>
</evidence>
<dbReference type="GO" id="GO:0022857">
    <property type="term" value="F:transmembrane transporter activity"/>
    <property type="evidence" value="ECO:0007669"/>
    <property type="project" value="InterPro"/>
</dbReference>
<dbReference type="Proteomes" id="UP000799772">
    <property type="component" value="Unassembled WGS sequence"/>
</dbReference>
<keyword evidence="9" id="KW-1185">Reference proteome</keyword>
<gene>
    <name evidence="8" type="ORF">NA57DRAFT_57737</name>
</gene>
<dbReference type="GO" id="GO:0005886">
    <property type="term" value="C:plasma membrane"/>
    <property type="evidence" value="ECO:0007669"/>
    <property type="project" value="TreeGrafter"/>
</dbReference>
<keyword evidence="4 6" id="KW-0472">Membrane</keyword>
<feature type="compositionally biased region" description="Basic and acidic residues" evidence="5">
    <location>
        <begin position="32"/>
        <end position="50"/>
    </location>
</feature>
<dbReference type="AlphaFoldDB" id="A0A9P4M3W1"/>
<comment type="caution">
    <text evidence="8">The sequence shown here is derived from an EMBL/GenBank/DDBJ whole genome shotgun (WGS) entry which is preliminary data.</text>
</comment>
<dbReference type="InterPro" id="IPR020846">
    <property type="entry name" value="MFS_dom"/>
</dbReference>
<evidence type="ECO:0000313" key="9">
    <source>
        <dbReference type="Proteomes" id="UP000799772"/>
    </source>
</evidence>
<dbReference type="PROSITE" id="PS50850">
    <property type="entry name" value="MFS"/>
    <property type="match status" value="1"/>
</dbReference>
<feature type="transmembrane region" description="Helical" evidence="6">
    <location>
        <begin position="410"/>
        <end position="434"/>
    </location>
</feature>
<dbReference type="Pfam" id="PF07690">
    <property type="entry name" value="MFS_1"/>
    <property type="match status" value="1"/>
</dbReference>
<feature type="transmembrane region" description="Helical" evidence="6">
    <location>
        <begin position="382"/>
        <end position="403"/>
    </location>
</feature>
<evidence type="ECO:0000313" key="8">
    <source>
        <dbReference type="EMBL" id="KAF2097136.1"/>
    </source>
</evidence>
<feature type="transmembrane region" description="Helical" evidence="6">
    <location>
        <begin position="229"/>
        <end position="249"/>
    </location>
</feature>
<feature type="transmembrane region" description="Helical" evidence="6">
    <location>
        <begin position="478"/>
        <end position="498"/>
    </location>
</feature>
<keyword evidence="2 6" id="KW-0812">Transmembrane</keyword>
<reference evidence="8" key="1">
    <citation type="journal article" date="2020" name="Stud. Mycol.">
        <title>101 Dothideomycetes genomes: a test case for predicting lifestyles and emergence of pathogens.</title>
        <authorList>
            <person name="Haridas S."/>
            <person name="Albert R."/>
            <person name="Binder M."/>
            <person name="Bloem J."/>
            <person name="Labutti K."/>
            <person name="Salamov A."/>
            <person name="Andreopoulos B."/>
            <person name="Baker S."/>
            <person name="Barry K."/>
            <person name="Bills G."/>
            <person name="Bluhm B."/>
            <person name="Cannon C."/>
            <person name="Castanera R."/>
            <person name="Culley D."/>
            <person name="Daum C."/>
            <person name="Ezra D."/>
            <person name="Gonzalez J."/>
            <person name="Henrissat B."/>
            <person name="Kuo A."/>
            <person name="Liang C."/>
            <person name="Lipzen A."/>
            <person name="Lutzoni F."/>
            <person name="Magnuson J."/>
            <person name="Mondo S."/>
            <person name="Nolan M."/>
            <person name="Ohm R."/>
            <person name="Pangilinan J."/>
            <person name="Park H.-J."/>
            <person name="Ramirez L."/>
            <person name="Alfaro M."/>
            <person name="Sun H."/>
            <person name="Tritt A."/>
            <person name="Yoshinaga Y."/>
            <person name="Zwiers L.-H."/>
            <person name="Turgeon B."/>
            <person name="Goodwin S."/>
            <person name="Spatafora J."/>
            <person name="Crous P."/>
            <person name="Grigoriev I."/>
        </authorList>
    </citation>
    <scope>NUCLEOTIDE SEQUENCE</scope>
    <source>
        <strain evidence="8">CBS 133067</strain>
    </source>
</reference>
<dbReference type="EMBL" id="ML978128">
    <property type="protein sequence ID" value="KAF2097136.1"/>
    <property type="molecule type" value="Genomic_DNA"/>
</dbReference>
<keyword evidence="3 6" id="KW-1133">Transmembrane helix</keyword>
<dbReference type="Gene3D" id="1.20.1250.20">
    <property type="entry name" value="MFS general substrate transporter like domains"/>
    <property type="match status" value="1"/>
</dbReference>
<organism evidence="8 9">
    <name type="scientific">Rhizodiscina lignyota</name>
    <dbReference type="NCBI Taxonomy" id="1504668"/>
    <lineage>
        <taxon>Eukaryota</taxon>
        <taxon>Fungi</taxon>
        <taxon>Dikarya</taxon>
        <taxon>Ascomycota</taxon>
        <taxon>Pezizomycotina</taxon>
        <taxon>Dothideomycetes</taxon>
        <taxon>Pleosporomycetidae</taxon>
        <taxon>Aulographales</taxon>
        <taxon>Rhizodiscinaceae</taxon>
        <taxon>Rhizodiscina</taxon>
    </lineage>
</organism>
<feature type="transmembrane region" description="Helical" evidence="6">
    <location>
        <begin position="200"/>
        <end position="222"/>
    </location>
</feature>
<name>A0A9P4M3W1_9PEZI</name>
<feature type="region of interest" description="Disordered" evidence="5">
    <location>
        <begin position="1"/>
        <end position="59"/>
    </location>
</feature>
<evidence type="ECO:0000256" key="6">
    <source>
        <dbReference type="SAM" id="Phobius"/>
    </source>
</evidence>
<accession>A0A9P4M3W1</accession>
<evidence type="ECO:0000259" key="7">
    <source>
        <dbReference type="PROSITE" id="PS50850"/>
    </source>
</evidence>
<feature type="transmembrane region" description="Helical" evidence="6">
    <location>
        <begin position="110"/>
        <end position="129"/>
    </location>
</feature>
<feature type="transmembrane region" description="Helical" evidence="6">
    <location>
        <begin position="340"/>
        <end position="362"/>
    </location>
</feature>
<feature type="transmembrane region" description="Helical" evidence="6">
    <location>
        <begin position="75"/>
        <end position="98"/>
    </location>
</feature>
<feature type="compositionally biased region" description="Polar residues" evidence="5">
    <location>
        <begin position="1"/>
        <end position="15"/>
    </location>
</feature>
<dbReference type="OrthoDB" id="2585655at2759"/>
<proteinExistence type="predicted"/>
<feature type="transmembrane region" description="Helical" evidence="6">
    <location>
        <begin position="446"/>
        <end position="466"/>
    </location>
</feature>
<evidence type="ECO:0000256" key="1">
    <source>
        <dbReference type="ARBA" id="ARBA00004141"/>
    </source>
</evidence>
<feature type="transmembrane region" description="Helical" evidence="6">
    <location>
        <begin position="170"/>
        <end position="194"/>
    </location>
</feature>
<dbReference type="InterPro" id="IPR036259">
    <property type="entry name" value="MFS_trans_sf"/>
</dbReference>
<feature type="transmembrane region" description="Helical" evidence="6">
    <location>
        <begin position="307"/>
        <end position="328"/>
    </location>
</feature>
<dbReference type="PANTHER" id="PTHR23502:SF2">
    <property type="entry name" value="TRANSPORTER, PUTATIVE (AFU_ORTHOLOGUE AFUA_2G08910)-RELATED"/>
    <property type="match status" value="1"/>
</dbReference>
<sequence>MASYPEQANRSTNAADSEAVGEKIGETATTEYADREKKEPDSQILRDRHGLPLVPQPSSDPMDPLNWSPWLKGTVLAQVSLLSFTALLSASLIAPTYVPLGEFLHEDLVTTAYVTSVFIACAGIGSLFWIPFSNIYGRRPIYLLSLLANTAFLVASGKSKSYGEIMAMRALNGFFAGIPLGLGSATVVDLFFSYERGRYMGIYTVMLITGGHLAPVIGGYVAKNLTWQWCFYIPSIITAAEFIIFAATVPETLFSRAPEALARPSKPWTENMLMIGPRAHPTRTLHIVDFFRPAQLLLYPEVFFPTLYYAIIFTYGSILFIISSANLFRQIYHYMPQQTGLLLGLPLTIGSLLGETSAGWVSDYISRTRAIARGGERVPEDRLLGMIPGAILTPLGIIIEGVCLQKRTHWAGTAMGIGIASVGYQIVTTAVYSYTAECHKPQASELGAIISFSRQLMGFTIGFYAIPLSARIGIQNAWITFAFISVGIYLLTVPLLFWGRKWRREIDWHKDL</sequence>
<evidence type="ECO:0000256" key="2">
    <source>
        <dbReference type="ARBA" id="ARBA00022692"/>
    </source>
</evidence>
<feature type="domain" description="Major facilitator superfamily (MFS) profile" evidence="7">
    <location>
        <begin position="75"/>
        <end position="503"/>
    </location>
</feature>
<evidence type="ECO:0000256" key="3">
    <source>
        <dbReference type="ARBA" id="ARBA00022989"/>
    </source>
</evidence>
<evidence type="ECO:0000256" key="5">
    <source>
        <dbReference type="SAM" id="MobiDB-lite"/>
    </source>
</evidence>
<protein>
    <submittedName>
        <fullName evidence="8">MFS general substrate transporter</fullName>
    </submittedName>
</protein>
<comment type="subcellular location">
    <subcellularLocation>
        <location evidence="1">Membrane</location>
        <topology evidence="1">Multi-pass membrane protein</topology>
    </subcellularLocation>
</comment>
<dbReference type="InterPro" id="IPR011701">
    <property type="entry name" value="MFS"/>
</dbReference>